<dbReference type="InterPro" id="IPR017972">
    <property type="entry name" value="Cyt_P450_CS"/>
</dbReference>
<keyword evidence="1 2" id="KW-0408">Iron</keyword>
<comment type="similarity">
    <text evidence="2">Belongs to the cytochrome P450 family.</text>
</comment>
<evidence type="ECO:0000313" key="3">
    <source>
        <dbReference type="EMBL" id="CAL4915102.1"/>
    </source>
</evidence>
<dbReference type="PANTHER" id="PTHR47954">
    <property type="entry name" value="OS09G0275400 PROTEIN-RELATED"/>
    <property type="match status" value="1"/>
</dbReference>
<name>A0ABC8WUN4_9POAL</name>
<organism evidence="3 4">
    <name type="scientific">Urochloa decumbens</name>
    <dbReference type="NCBI Taxonomy" id="240449"/>
    <lineage>
        <taxon>Eukaryota</taxon>
        <taxon>Viridiplantae</taxon>
        <taxon>Streptophyta</taxon>
        <taxon>Embryophyta</taxon>
        <taxon>Tracheophyta</taxon>
        <taxon>Spermatophyta</taxon>
        <taxon>Magnoliopsida</taxon>
        <taxon>Liliopsida</taxon>
        <taxon>Poales</taxon>
        <taxon>Poaceae</taxon>
        <taxon>PACMAD clade</taxon>
        <taxon>Panicoideae</taxon>
        <taxon>Panicodae</taxon>
        <taxon>Paniceae</taxon>
        <taxon>Melinidinae</taxon>
        <taxon>Urochloa</taxon>
    </lineage>
</organism>
<feature type="binding site" description="axial binding residue" evidence="1">
    <location>
        <position position="457"/>
    </location>
    <ligand>
        <name>heme</name>
        <dbReference type="ChEBI" id="CHEBI:30413"/>
    </ligand>
    <ligandPart>
        <name>Fe</name>
        <dbReference type="ChEBI" id="CHEBI:18248"/>
    </ligandPart>
</feature>
<evidence type="ECO:0000313" key="4">
    <source>
        <dbReference type="Proteomes" id="UP001497457"/>
    </source>
</evidence>
<comment type="cofactor">
    <cofactor evidence="1">
        <name>heme</name>
        <dbReference type="ChEBI" id="CHEBI:30413"/>
    </cofactor>
</comment>
<keyword evidence="1 2" id="KW-0349">Heme</keyword>
<proteinExistence type="inferred from homology"/>
<dbReference type="Proteomes" id="UP001497457">
    <property type="component" value="Chromosome 13rd"/>
</dbReference>
<reference evidence="3 4" key="2">
    <citation type="submission" date="2024-10" db="EMBL/GenBank/DDBJ databases">
        <authorList>
            <person name="Ryan C."/>
        </authorList>
    </citation>
    <scope>NUCLEOTIDE SEQUENCE [LARGE SCALE GENOMIC DNA]</scope>
</reference>
<accession>A0ABC8WUN4</accession>
<dbReference type="InterPro" id="IPR002401">
    <property type="entry name" value="Cyt_P450_E_grp-I"/>
</dbReference>
<dbReference type="InterPro" id="IPR036396">
    <property type="entry name" value="Cyt_P450_sf"/>
</dbReference>
<dbReference type="SUPFAM" id="SSF48264">
    <property type="entry name" value="Cytochrome P450"/>
    <property type="match status" value="1"/>
</dbReference>
<dbReference type="GO" id="GO:0046872">
    <property type="term" value="F:metal ion binding"/>
    <property type="evidence" value="ECO:0007669"/>
    <property type="project" value="UniProtKB-KW"/>
</dbReference>
<keyword evidence="1 2" id="KW-0479">Metal-binding</keyword>
<protein>
    <submittedName>
        <fullName evidence="3">Uncharacterized protein</fullName>
    </submittedName>
</protein>
<keyword evidence="2" id="KW-0503">Monooxygenase</keyword>
<sequence length="527" mass="58442">MEAQVLCQPLLISAMAIILVHVLRRFLGPKPPRHPPGPWKLPVIGSMHHLVNVLPHRALRDLAGVHGPLMMLQLGETPLVVVSSREMARQVLKTHDANFATRPKLLTGEIVLYRWADILFSPSGEYWRKLRQLCASEVLSPKRVLTFRHIREQEMASQVERIRTAGPTTPVDLSAMFYSLAISIVSRASFGNKQRNADEYLKAMKTGVSLASGFTIPDLFPTWRPVLAAVTGMRRTLEDVHKTVDSTLEAVIEERESVRDEKARSGNKAAAAAAAAAAEEAENLVDLLIGLQERGSSGFHLNRDSIKAIIFDMFTAGTGTLASSLDWGMSELMANERVMSKLQGEIRAAFRGKAAVTEADIQAADLPYLKLVIKETLRLHPPVPLLVPRESIEECEIEGYKIPARSRVIVNAWAIGRDPKYWDDADEFKPERFEGNTMDFMGSSYEYIPFGAGRRMCPGISYGLPVLDMALVQLLYHFNWSLQEGVNEVDMTEAPGLGVRRKSPLLLCAAPFVPETGVQIKEPCTIS</sequence>
<dbReference type="PRINTS" id="PR00463">
    <property type="entry name" value="EP450I"/>
</dbReference>
<evidence type="ECO:0000256" key="1">
    <source>
        <dbReference type="PIRSR" id="PIRSR602401-1"/>
    </source>
</evidence>
<keyword evidence="2" id="KW-0560">Oxidoreductase</keyword>
<dbReference type="EMBL" id="OZ075123">
    <property type="protein sequence ID" value="CAL4915102.1"/>
    <property type="molecule type" value="Genomic_DNA"/>
</dbReference>
<dbReference type="Pfam" id="PF00067">
    <property type="entry name" value="p450"/>
    <property type="match status" value="1"/>
</dbReference>
<dbReference type="GO" id="GO:0004497">
    <property type="term" value="F:monooxygenase activity"/>
    <property type="evidence" value="ECO:0007669"/>
    <property type="project" value="UniProtKB-KW"/>
</dbReference>
<reference evidence="4" key="1">
    <citation type="submission" date="2024-06" db="EMBL/GenBank/DDBJ databases">
        <authorList>
            <person name="Ryan C."/>
        </authorList>
    </citation>
    <scope>NUCLEOTIDE SEQUENCE [LARGE SCALE GENOMIC DNA]</scope>
</reference>
<keyword evidence="4" id="KW-1185">Reference proteome</keyword>
<dbReference type="CDD" id="cd11072">
    <property type="entry name" value="CYP71-like"/>
    <property type="match status" value="1"/>
</dbReference>
<evidence type="ECO:0000256" key="2">
    <source>
        <dbReference type="RuleBase" id="RU000461"/>
    </source>
</evidence>
<dbReference type="PRINTS" id="PR00385">
    <property type="entry name" value="P450"/>
</dbReference>
<gene>
    <name evidence="3" type="ORF">URODEC1_LOCUS17305</name>
</gene>
<dbReference type="PANTHER" id="PTHR47954:SF1">
    <property type="entry name" value="OS02G0217300 PROTEIN"/>
    <property type="match status" value="1"/>
</dbReference>
<dbReference type="FunFam" id="1.10.630.10:FF:000066">
    <property type="entry name" value="Cytochrome P450 71D7"/>
    <property type="match status" value="1"/>
</dbReference>
<dbReference type="Gene3D" id="1.10.630.10">
    <property type="entry name" value="Cytochrome P450"/>
    <property type="match status" value="1"/>
</dbReference>
<dbReference type="InterPro" id="IPR001128">
    <property type="entry name" value="Cyt_P450"/>
</dbReference>
<dbReference type="AlphaFoldDB" id="A0ABC8WUN4"/>
<dbReference type="PROSITE" id="PS00086">
    <property type="entry name" value="CYTOCHROME_P450"/>
    <property type="match status" value="1"/>
</dbReference>